<feature type="modified residue" description="2-(S-cysteinyl)pyruvic acid O-phosphothioketal" evidence="12">
    <location>
        <position position="197"/>
    </location>
</feature>
<comment type="pathway">
    <text evidence="2 12">Cell wall biogenesis; peptidoglycan biosynthesis.</text>
</comment>
<dbReference type="EMBL" id="QKUF01000005">
    <property type="protein sequence ID" value="PZW31952.1"/>
    <property type="molecule type" value="Genomic_DNA"/>
</dbReference>
<evidence type="ECO:0000256" key="10">
    <source>
        <dbReference type="ARBA" id="ARBA00038367"/>
    </source>
</evidence>
<dbReference type="RefSeq" id="WP_111321336.1">
    <property type="nucleotide sequence ID" value="NZ_BIFX01000001.1"/>
</dbReference>
<evidence type="ECO:0000313" key="15">
    <source>
        <dbReference type="Proteomes" id="UP000248806"/>
    </source>
</evidence>
<protein>
    <recommendedName>
        <fullName evidence="12">UDP-N-acetylglucosamine 1-carboxyvinyltransferase</fullName>
        <ecNumber evidence="12">2.5.1.7</ecNumber>
    </recommendedName>
    <alternativeName>
        <fullName evidence="12">Enoylpyruvate transferase</fullName>
    </alternativeName>
    <alternativeName>
        <fullName evidence="12">UDP-N-acetylglucosamine enolpyruvyl transferase</fullName>
        <shortName evidence="12">EPT</shortName>
    </alternativeName>
</protein>
<dbReference type="UniPathway" id="UPA00219"/>
<dbReference type="InterPro" id="IPR036968">
    <property type="entry name" value="Enolpyruvate_Tfrase_sf"/>
</dbReference>
<dbReference type="CDD" id="cd01555">
    <property type="entry name" value="UdpNAET"/>
    <property type="match status" value="1"/>
</dbReference>
<feature type="binding site" evidence="12">
    <location>
        <begin position="100"/>
        <end position="101"/>
    </location>
    <ligand>
        <name>phosphoenolpyruvate</name>
        <dbReference type="ChEBI" id="CHEBI:58702"/>
    </ligand>
</feature>
<comment type="caution">
    <text evidence="12">Lacks conserved residue(s) required for the propagation of feature annotation.</text>
</comment>
<evidence type="ECO:0000256" key="7">
    <source>
        <dbReference type="ARBA" id="ARBA00022984"/>
    </source>
</evidence>
<dbReference type="GO" id="GO:0005737">
    <property type="term" value="C:cytoplasm"/>
    <property type="evidence" value="ECO:0007669"/>
    <property type="project" value="UniProtKB-SubCell"/>
</dbReference>
<keyword evidence="6 12" id="KW-0133">Cell shape</keyword>
<dbReference type="SUPFAM" id="SSF55205">
    <property type="entry name" value="EPT/RTPC-like"/>
    <property type="match status" value="1"/>
</dbReference>
<evidence type="ECO:0000256" key="4">
    <source>
        <dbReference type="ARBA" id="ARBA00022618"/>
    </source>
</evidence>
<feature type="binding site" evidence="12">
    <location>
        <position position="407"/>
    </location>
    <ligand>
        <name>UDP-N-acetyl-alpha-D-glucosamine</name>
        <dbReference type="ChEBI" id="CHEBI:57705"/>
    </ligand>
</feature>
<dbReference type="GO" id="GO:0008360">
    <property type="term" value="P:regulation of cell shape"/>
    <property type="evidence" value="ECO:0007669"/>
    <property type="project" value="UniProtKB-KW"/>
</dbReference>
<evidence type="ECO:0000259" key="13">
    <source>
        <dbReference type="PROSITE" id="PS50943"/>
    </source>
</evidence>
<accession>A0A326UNV1</accession>
<evidence type="ECO:0000256" key="8">
    <source>
        <dbReference type="ARBA" id="ARBA00023306"/>
    </source>
</evidence>
<dbReference type="PANTHER" id="PTHR43783:SF1">
    <property type="entry name" value="UDP-N-ACETYLGLUCOSAMINE 1-CARBOXYVINYLTRANSFERASE"/>
    <property type="match status" value="1"/>
</dbReference>
<keyword evidence="9 12" id="KW-0961">Cell wall biogenesis/degradation</keyword>
<comment type="subcellular location">
    <subcellularLocation>
        <location evidence="1 12">Cytoplasm</location>
    </subcellularLocation>
</comment>
<dbReference type="Pfam" id="PF01381">
    <property type="entry name" value="HTH_3"/>
    <property type="match status" value="1"/>
</dbReference>
<keyword evidence="8 12" id="KW-0131">Cell cycle</keyword>
<feature type="active site" description="Proton donor" evidence="12">
    <location>
        <position position="197"/>
    </location>
</feature>
<dbReference type="GO" id="GO:0008760">
    <property type="term" value="F:UDP-N-acetylglucosamine 1-carboxyvinyltransferase activity"/>
    <property type="evidence" value="ECO:0007669"/>
    <property type="project" value="UniProtKB-UniRule"/>
</dbReference>
<dbReference type="CDD" id="cd00093">
    <property type="entry name" value="HTH_XRE"/>
    <property type="match status" value="1"/>
</dbReference>
<keyword evidence="12" id="KW-0670">Pyruvate</keyword>
<evidence type="ECO:0000256" key="6">
    <source>
        <dbReference type="ARBA" id="ARBA00022960"/>
    </source>
</evidence>
<sequence>MKSFLDTLYLAELLKAKRGERGLREVAEEIGNVSPATLSRVEHGKMVDVETFLQLCDWLRVAPQQFIKEAPYGVLSSQAVRYTVQGGQRLEGSVVIQGAKNAALPIIAASLLARKGQTILRNVPLIRDIFAAISLARELGAKVTLHEEDQVLIIDASDVKTSDLPAQFTELFRGSILFLAPVLARTGKASIATVGGCRLGKRRLDFHYRGFARLGAEVTEDNERISMKMQDYKGAYLYLDTPSHTGTENLMMAACLAEGETTIENAALEPEIADVAHFLNLMGARISGIGTGVLHIEGVKELSAVEYTIMPDRLDAGSMAMVAAATQGDVALVGANLRHLGVIRAKLEQMGVEFWQDGSVIRVRRTAPLRPVNVITWPYPGYPTDLQPQIMALSCLAEGRSYLRETLFEERFSAVQELQKMGATIEIQEGVAVVSGVAQLRGTQVTAHDIRAGTALIIAAATAEGETVIDNAWMIERGCSAVVRRLSQLGLSIQEEREYTKLFSALSRSK</sequence>
<keyword evidence="7 12" id="KW-0573">Peptidoglycan synthesis</keyword>
<dbReference type="Gene3D" id="1.10.260.40">
    <property type="entry name" value="lambda repressor-like DNA-binding domains"/>
    <property type="match status" value="1"/>
</dbReference>
<evidence type="ECO:0000256" key="3">
    <source>
        <dbReference type="ARBA" id="ARBA00022490"/>
    </source>
</evidence>
<feature type="domain" description="HTH cro/C1-type" evidence="13">
    <location>
        <begin position="14"/>
        <end position="66"/>
    </location>
</feature>
<dbReference type="OrthoDB" id="9803760at2"/>
<dbReference type="Proteomes" id="UP000248806">
    <property type="component" value="Unassembled WGS sequence"/>
</dbReference>
<dbReference type="NCBIfam" id="NF006873">
    <property type="entry name" value="PRK09369.1"/>
    <property type="match status" value="1"/>
</dbReference>
<evidence type="ECO:0000256" key="2">
    <source>
        <dbReference type="ARBA" id="ARBA00004752"/>
    </source>
</evidence>
<evidence type="ECO:0000256" key="11">
    <source>
        <dbReference type="ARBA" id="ARBA00047527"/>
    </source>
</evidence>
<dbReference type="InterPro" id="IPR001387">
    <property type="entry name" value="Cro/C1-type_HTH"/>
</dbReference>
<dbReference type="InterPro" id="IPR010982">
    <property type="entry name" value="Lambda_DNA-bd_dom_sf"/>
</dbReference>
<keyword evidence="5 12" id="KW-0808">Transferase</keyword>
<dbReference type="PROSITE" id="PS50943">
    <property type="entry name" value="HTH_CROC1"/>
    <property type="match status" value="1"/>
</dbReference>
<dbReference type="SUPFAM" id="SSF47413">
    <property type="entry name" value="lambda repressor-like DNA-binding domains"/>
    <property type="match status" value="1"/>
</dbReference>
<dbReference type="GO" id="GO:0051301">
    <property type="term" value="P:cell division"/>
    <property type="evidence" value="ECO:0007669"/>
    <property type="project" value="UniProtKB-KW"/>
</dbReference>
<evidence type="ECO:0000256" key="1">
    <source>
        <dbReference type="ARBA" id="ARBA00004496"/>
    </source>
</evidence>
<dbReference type="GO" id="GO:0071555">
    <property type="term" value="P:cell wall organization"/>
    <property type="evidence" value="ECO:0007669"/>
    <property type="project" value="UniProtKB-KW"/>
</dbReference>
<dbReference type="AlphaFoldDB" id="A0A326UNV1"/>
<comment type="caution">
    <text evidence="14">The sequence shown here is derived from an EMBL/GenBank/DDBJ whole genome shotgun (WGS) entry which is preliminary data.</text>
</comment>
<comment type="catalytic activity">
    <reaction evidence="11 12">
        <text>phosphoenolpyruvate + UDP-N-acetyl-alpha-D-glucosamine = UDP-N-acetyl-3-O-(1-carboxyvinyl)-alpha-D-glucosamine + phosphate</text>
        <dbReference type="Rhea" id="RHEA:18681"/>
        <dbReference type="ChEBI" id="CHEBI:43474"/>
        <dbReference type="ChEBI" id="CHEBI:57705"/>
        <dbReference type="ChEBI" id="CHEBI:58702"/>
        <dbReference type="ChEBI" id="CHEBI:68483"/>
        <dbReference type="EC" id="2.5.1.7"/>
    </reaction>
</comment>
<dbReference type="HAMAP" id="MF_00111">
    <property type="entry name" value="MurA"/>
    <property type="match status" value="1"/>
</dbReference>
<comment type="function">
    <text evidence="12">Cell wall formation. Adds enolpyruvyl to UDP-N-acetylglucosamine.</text>
</comment>
<dbReference type="InterPro" id="IPR013792">
    <property type="entry name" value="RNA3'P_cycl/enolpyr_Trfase_a/b"/>
</dbReference>
<dbReference type="InterPro" id="IPR001986">
    <property type="entry name" value="Enolpyruvate_Tfrase_dom"/>
</dbReference>
<keyword evidence="4 12" id="KW-0132">Cell division</keyword>
<evidence type="ECO:0000256" key="9">
    <source>
        <dbReference type="ARBA" id="ARBA00023316"/>
    </source>
</evidence>
<dbReference type="GO" id="GO:0019277">
    <property type="term" value="P:UDP-N-acetylgalactosamine biosynthetic process"/>
    <property type="evidence" value="ECO:0007669"/>
    <property type="project" value="InterPro"/>
</dbReference>
<name>A0A326UNV1_THEHA</name>
<reference evidence="14 15" key="1">
    <citation type="submission" date="2018-06" db="EMBL/GenBank/DDBJ databases">
        <title>Genomic Encyclopedia of Archaeal and Bacterial Type Strains, Phase II (KMG-II): from individual species to whole genera.</title>
        <authorList>
            <person name="Goeker M."/>
        </authorList>
    </citation>
    <scope>NUCLEOTIDE SEQUENCE [LARGE SCALE GENOMIC DNA]</scope>
    <source>
        <strain evidence="14 15">ATCC BAA-1881</strain>
    </source>
</reference>
<dbReference type="Gene3D" id="3.65.10.10">
    <property type="entry name" value="Enolpyruvate transferase domain"/>
    <property type="match status" value="2"/>
</dbReference>
<gene>
    <name evidence="12" type="primary">murA</name>
    <name evidence="14" type="ORF">EI42_01977</name>
</gene>
<keyword evidence="3 12" id="KW-0963">Cytoplasm</keyword>
<dbReference type="EC" id="2.5.1.7" evidence="12"/>
<organism evidence="14 15">
    <name type="scientific">Thermosporothrix hazakensis</name>
    <dbReference type="NCBI Taxonomy" id="644383"/>
    <lineage>
        <taxon>Bacteria</taxon>
        <taxon>Bacillati</taxon>
        <taxon>Chloroflexota</taxon>
        <taxon>Ktedonobacteria</taxon>
        <taxon>Ktedonobacterales</taxon>
        <taxon>Thermosporotrichaceae</taxon>
        <taxon>Thermosporothrix</taxon>
    </lineage>
</organism>
<dbReference type="GO" id="GO:0009252">
    <property type="term" value="P:peptidoglycan biosynthetic process"/>
    <property type="evidence" value="ECO:0007669"/>
    <property type="project" value="UniProtKB-UniRule"/>
</dbReference>
<dbReference type="NCBIfam" id="TIGR01072">
    <property type="entry name" value="murA"/>
    <property type="match status" value="1"/>
</dbReference>
<dbReference type="SMART" id="SM00530">
    <property type="entry name" value="HTH_XRE"/>
    <property type="match status" value="1"/>
</dbReference>
<evidence type="ECO:0000256" key="12">
    <source>
        <dbReference type="HAMAP-Rule" id="MF_00111"/>
    </source>
</evidence>
<proteinExistence type="inferred from homology"/>
<dbReference type="PANTHER" id="PTHR43783">
    <property type="entry name" value="UDP-N-ACETYLGLUCOSAMINE 1-CARBOXYVINYLTRANSFERASE"/>
    <property type="match status" value="1"/>
</dbReference>
<keyword evidence="15" id="KW-1185">Reference proteome</keyword>
<dbReference type="InterPro" id="IPR050068">
    <property type="entry name" value="MurA_subfamily"/>
</dbReference>
<comment type="similarity">
    <text evidence="10 12">Belongs to the EPSP synthase family. MurA subfamily.</text>
</comment>
<evidence type="ECO:0000313" key="14">
    <source>
        <dbReference type="EMBL" id="PZW31952.1"/>
    </source>
</evidence>
<dbReference type="GO" id="GO:0003677">
    <property type="term" value="F:DNA binding"/>
    <property type="evidence" value="ECO:0007669"/>
    <property type="project" value="InterPro"/>
</dbReference>
<evidence type="ECO:0000256" key="5">
    <source>
        <dbReference type="ARBA" id="ARBA00022679"/>
    </source>
</evidence>
<feature type="binding site" evidence="12">
    <location>
        <position position="385"/>
    </location>
    <ligand>
        <name>UDP-N-acetyl-alpha-D-glucosamine</name>
        <dbReference type="ChEBI" id="CHEBI:57705"/>
    </ligand>
</feature>
<dbReference type="Pfam" id="PF00275">
    <property type="entry name" value="EPSP_synthase"/>
    <property type="match status" value="1"/>
</dbReference>
<feature type="binding site" evidence="12">
    <location>
        <position position="173"/>
    </location>
    <ligand>
        <name>UDP-N-acetyl-alpha-D-glucosamine</name>
        <dbReference type="ChEBI" id="CHEBI:57705"/>
    </ligand>
</feature>
<dbReference type="InterPro" id="IPR005750">
    <property type="entry name" value="UDP_GlcNAc_COvinyl_MurA"/>
</dbReference>